<dbReference type="InterPro" id="IPR047057">
    <property type="entry name" value="MerR_fam"/>
</dbReference>
<feature type="domain" description="HTH merR-type" evidence="4">
    <location>
        <begin position="13"/>
        <end position="78"/>
    </location>
</feature>
<reference evidence="5 6" key="1">
    <citation type="journal article" date="2009" name="Appl. Environ. Microbiol.">
        <title>Three genomes from the phylum Acidobacteria provide insight into the lifestyles of these microorganisms in soils.</title>
        <authorList>
            <person name="Ward N.L."/>
            <person name="Challacombe J.F."/>
            <person name="Janssen P.H."/>
            <person name="Henrissat B."/>
            <person name="Coutinho P.M."/>
            <person name="Wu M."/>
            <person name="Xie G."/>
            <person name="Haft D.H."/>
            <person name="Sait M."/>
            <person name="Badger J."/>
            <person name="Barabote R.D."/>
            <person name="Bradley B."/>
            <person name="Brettin T.S."/>
            <person name="Brinkac L.M."/>
            <person name="Bruce D."/>
            <person name="Creasy T."/>
            <person name="Daugherty S.C."/>
            <person name="Davidsen T.M."/>
            <person name="DeBoy R.T."/>
            <person name="Detter J.C."/>
            <person name="Dodson R.J."/>
            <person name="Durkin A.S."/>
            <person name="Ganapathy A."/>
            <person name="Gwinn-Giglio M."/>
            <person name="Han C.S."/>
            <person name="Khouri H."/>
            <person name="Kiss H."/>
            <person name="Kothari S.P."/>
            <person name="Madupu R."/>
            <person name="Nelson K.E."/>
            <person name="Nelson W.C."/>
            <person name="Paulsen I."/>
            <person name="Penn K."/>
            <person name="Ren Q."/>
            <person name="Rosovitz M.J."/>
            <person name="Selengut J.D."/>
            <person name="Shrivastava S."/>
            <person name="Sullivan S.A."/>
            <person name="Tapia R."/>
            <person name="Thompson L.S."/>
            <person name="Watkins K.L."/>
            <person name="Yang Q."/>
            <person name="Yu C."/>
            <person name="Zafar N."/>
            <person name="Zhou L."/>
            <person name="Kuske C.R."/>
        </authorList>
    </citation>
    <scope>NUCLEOTIDE SEQUENCE [LARGE SCALE GENOMIC DNA]</scope>
    <source>
        <strain evidence="5 6">Ellin345</strain>
    </source>
</reference>
<dbReference type="RefSeq" id="WP_011521792.1">
    <property type="nucleotide sequence ID" value="NC_008009.1"/>
</dbReference>
<dbReference type="InterPro" id="IPR009061">
    <property type="entry name" value="DNA-bd_dom_put_sf"/>
</dbReference>
<dbReference type="CDD" id="cd04770">
    <property type="entry name" value="HTH_HMRTR"/>
    <property type="match status" value="1"/>
</dbReference>
<keyword evidence="2" id="KW-0238">DNA-binding</keyword>
<evidence type="ECO:0000256" key="1">
    <source>
        <dbReference type="ARBA" id="ARBA00023015"/>
    </source>
</evidence>
<keyword evidence="6" id="KW-1185">Reference proteome</keyword>
<evidence type="ECO:0000256" key="3">
    <source>
        <dbReference type="ARBA" id="ARBA00023163"/>
    </source>
</evidence>
<protein>
    <submittedName>
        <fullName evidence="5">Transcriptional regulator, MerR family</fullName>
    </submittedName>
</protein>
<dbReference type="STRING" id="204669.Acid345_0987"/>
<gene>
    <name evidence="5" type="ordered locus">Acid345_0987</name>
</gene>
<dbReference type="PROSITE" id="PS50937">
    <property type="entry name" value="HTH_MERR_2"/>
    <property type="match status" value="1"/>
</dbReference>
<dbReference type="Proteomes" id="UP000002432">
    <property type="component" value="Chromosome"/>
</dbReference>
<dbReference type="PRINTS" id="PR00040">
    <property type="entry name" value="HTHMERR"/>
</dbReference>
<dbReference type="SMART" id="SM00422">
    <property type="entry name" value="HTH_MERR"/>
    <property type="match status" value="1"/>
</dbReference>
<dbReference type="Gene3D" id="1.10.1660.10">
    <property type="match status" value="1"/>
</dbReference>
<dbReference type="EnsemblBacteria" id="ABF39990">
    <property type="protein sequence ID" value="ABF39990"/>
    <property type="gene ID" value="Acid345_0987"/>
</dbReference>
<keyword evidence="3" id="KW-0804">Transcription</keyword>
<dbReference type="PANTHER" id="PTHR30204">
    <property type="entry name" value="REDOX-CYCLING DRUG-SENSING TRANSCRIPTIONAL ACTIVATOR SOXR"/>
    <property type="match status" value="1"/>
</dbReference>
<sequence>MVQQLSNNQLRSGALAKATGVSPDTVRHYEKIGVLPKASRTQSGYRVYPEAAIERVLVVRRALRIGFTLPELADVLKERDSGGTPCRRVRALAEQKLAAIEAEITALRQTAAYLRSVLSDWDSRLKKAGPTQRSQLLYSLSLAPVPGGRSNRSFRNRSSL</sequence>
<evidence type="ECO:0000256" key="2">
    <source>
        <dbReference type="ARBA" id="ARBA00023125"/>
    </source>
</evidence>
<proteinExistence type="predicted"/>
<dbReference type="EMBL" id="CP000360">
    <property type="protein sequence ID" value="ABF39990.1"/>
    <property type="molecule type" value="Genomic_DNA"/>
</dbReference>
<organism evidence="5 6">
    <name type="scientific">Koribacter versatilis (strain Ellin345)</name>
    <dbReference type="NCBI Taxonomy" id="204669"/>
    <lineage>
        <taxon>Bacteria</taxon>
        <taxon>Pseudomonadati</taxon>
        <taxon>Acidobacteriota</taxon>
        <taxon>Terriglobia</taxon>
        <taxon>Terriglobales</taxon>
        <taxon>Candidatus Korobacteraceae</taxon>
        <taxon>Candidatus Korobacter</taxon>
    </lineage>
</organism>
<name>Q1IT10_KORVE</name>
<dbReference type="AlphaFoldDB" id="Q1IT10"/>
<dbReference type="eggNOG" id="COG0789">
    <property type="taxonomic scope" value="Bacteria"/>
</dbReference>
<dbReference type="PROSITE" id="PS00552">
    <property type="entry name" value="HTH_MERR_1"/>
    <property type="match status" value="1"/>
</dbReference>
<dbReference type="GO" id="GO:0003700">
    <property type="term" value="F:DNA-binding transcription factor activity"/>
    <property type="evidence" value="ECO:0007669"/>
    <property type="project" value="InterPro"/>
</dbReference>
<evidence type="ECO:0000259" key="4">
    <source>
        <dbReference type="PROSITE" id="PS50937"/>
    </source>
</evidence>
<dbReference type="InterPro" id="IPR000551">
    <property type="entry name" value="MerR-type_HTH_dom"/>
</dbReference>
<dbReference type="GO" id="GO:0003677">
    <property type="term" value="F:DNA binding"/>
    <property type="evidence" value="ECO:0007669"/>
    <property type="project" value="UniProtKB-KW"/>
</dbReference>
<dbReference type="Pfam" id="PF13411">
    <property type="entry name" value="MerR_1"/>
    <property type="match status" value="1"/>
</dbReference>
<evidence type="ECO:0000313" key="5">
    <source>
        <dbReference type="EMBL" id="ABF39990.1"/>
    </source>
</evidence>
<dbReference type="PANTHER" id="PTHR30204:SF94">
    <property type="entry name" value="HEAVY METAL-DEPENDENT TRANSCRIPTIONAL REGULATOR HI_0293-RELATED"/>
    <property type="match status" value="1"/>
</dbReference>
<dbReference type="OrthoDB" id="9791488at2"/>
<accession>Q1IT10</accession>
<keyword evidence="1" id="KW-0805">Transcription regulation</keyword>
<dbReference type="HOGENOM" id="CLU_060077_2_2_0"/>
<evidence type="ECO:0000313" key="6">
    <source>
        <dbReference type="Proteomes" id="UP000002432"/>
    </source>
</evidence>
<dbReference type="SUPFAM" id="SSF46955">
    <property type="entry name" value="Putative DNA-binding domain"/>
    <property type="match status" value="1"/>
</dbReference>
<dbReference type="KEGG" id="aba:Acid345_0987"/>